<organism evidence="1">
    <name type="scientific">marine sediment metagenome</name>
    <dbReference type="NCBI Taxonomy" id="412755"/>
    <lineage>
        <taxon>unclassified sequences</taxon>
        <taxon>metagenomes</taxon>
        <taxon>ecological metagenomes</taxon>
    </lineage>
</organism>
<sequence>MVKRASIKGKGKSLLFEEAAKSVFEEEEILEEEIEKKIKEEGRGEEKLKLDKEISETEEKIEVSFEEEHPLLTKEPSIKTSVSLSIKETKFLHNLGLKAKSTGGDKIPKNMIIRGFVKAFMDVKLDVNGLKKVQ</sequence>
<proteinExistence type="predicted"/>
<gene>
    <name evidence="1" type="ORF">S06H3_27323</name>
</gene>
<name>X1LLH9_9ZZZZ</name>
<accession>X1LLH9</accession>
<dbReference type="EMBL" id="BARV01015843">
    <property type="protein sequence ID" value="GAI20227.1"/>
    <property type="molecule type" value="Genomic_DNA"/>
</dbReference>
<comment type="caution">
    <text evidence="1">The sequence shown here is derived from an EMBL/GenBank/DDBJ whole genome shotgun (WGS) entry which is preliminary data.</text>
</comment>
<dbReference type="AlphaFoldDB" id="X1LLH9"/>
<reference evidence="1" key="1">
    <citation type="journal article" date="2014" name="Front. Microbiol.">
        <title>High frequency of phylogenetically diverse reductive dehalogenase-homologous genes in deep subseafloor sedimentary metagenomes.</title>
        <authorList>
            <person name="Kawai M."/>
            <person name="Futagami T."/>
            <person name="Toyoda A."/>
            <person name="Takaki Y."/>
            <person name="Nishi S."/>
            <person name="Hori S."/>
            <person name="Arai W."/>
            <person name="Tsubouchi T."/>
            <person name="Morono Y."/>
            <person name="Uchiyama I."/>
            <person name="Ito T."/>
            <person name="Fujiyama A."/>
            <person name="Inagaki F."/>
            <person name="Takami H."/>
        </authorList>
    </citation>
    <scope>NUCLEOTIDE SEQUENCE</scope>
    <source>
        <strain evidence="1">Expedition CK06-06</strain>
    </source>
</reference>
<protein>
    <submittedName>
        <fullName evidence="1">Uncharacterized protein</fullName>
    </submittedName>
</protein>
<evidence type="ECO:0000313" key="1">
    <source>
        <dbReference type="EMBL" id="GAI20227.1"/>
    </source>
</evidence>